<dbReference type="Gene3D" id="1.25.40.10">
    <property type="entry name" value="Tetratricopeptide repeat domain"/>
    <property type="match status" value="2"/>
</dbReference>
<dbReference type="Pfam" id="PF13650">
    <property type="entry name" value="Asp_protease_2"/>
    <property type="match status" value="2"/>
</dbReference>
<feature type="signal peptide" evidence="4">
    <location>
        <begin position="1"/>
        <end position="20"/>
    </location>
</feature>
<gene>
    <name evidence="6" type="ORF">AWL63_21510</name>
</gene>
<dbReference type="PANTHER" id="PTHR44858:SF1">
    <property type="entry name" value="UDP-N-ACETYLGLUCOSAMINE--PEPTIDE N-ACETYLGLUCOSAMINYLTRANSFERASE SPINDLY-RELATED"/>
    <property type="match status" value="1"/>
</dbReference>
<dbReference type="CDD" id="cd05483">
    <property type="entry name" value="retropepsin_like_bacteria"/>
    <property type="match status" value="1"/>
</dbReference>
<dbReference type="InterPro" id="IPR034122">
    <property type="entry name" value="Retropepsin-like_bacterial"/>
</dbReference>
<dbReference type="Gene3D" id="2.40.70.10">
    <property type="entry name" value="Acid Proteases"/>
    <property type="match status" value="2"/>
</dbReference>
<dbReference type="SUPFAM" id="SSF48452">
    <property type="entry name" value="TPR-like"/>
    <property type="match status" value="1"/>
</dbReference>
<keyword evidence="1" id="KW-0677">Repeat</keyword>
<dbReference type="KEGG" id="span:AWL63_21510"/>
<evidence type="ECO:0000259" key="5">
    <source>
        <dbReference type="PROSITE" id="PS50175"/>
    </source>
</evidence>
<dbReference type="SUPFAM" id="SSF50630">
    <property type="entry name" value="Acid proteases"/>
    <property type="match status" value="2"/>
</dbReference>
<dbReference type="EMBL" id="CP014168">
    <property type="protein sequence ID" value="AOH86151.1"/>
    <property type="molecule type" value="Genomic_DNA"/>
</dbReference>
<evidence type="ECO:0000256" key="2">
    <source>
        <dbReference type="ARBA" id="ARBA00022801"/>
    </source>
</evidence>
<dbReference type="InterPro" id="IPR050498">
    <property type="entry name" value="Ycf3"/>
</dbReference>
<evidence type="ECO:0000256" key="1">
    <source>
        <dbReference type="ARBA" id="ARBA00022737"/>
    </source>
</evidence>
<dbReference type="InterPro" id="IPR011990">
    <property type="entry name" value="TPR-like_helical_dom_sf"/>
</dbReference>
<dbReference type="GO" id="GO:0006508">
    <property type="term" value="P:proteolysis"/>
    <property type="evidence" value="ECO:0007669"/>
    <property type="project" value="InterPro"/>
</dbReference>
<keyword evidence="3" id="KW-0802">TPR repeat</keyword>
<dbReference type="GO" id="GO:0004190">
    <property type="term" value="F:aspartic-type endopeptidase activity"/>
    <property type="evidence" value="ECO:0007669"/>
    <property type="project" value="InterPro"/>
</dbReference>
<dbReference type="SMART" id="SM00028">
    <property type="entry name" value="TPR"/>
    <property type="match status" value="4"/>
</dbReference>
<dbReference type="STRING" id="1560345.AWL63_21510"/>
<feature type="chain" id="PRO_5008556511" description="Peptidase A2 domain-containing protein" evidence="4">
    <location>
        <begin position="21"/>
        <end position="595"/>
    </location>
</feature>
<name>A0A1B3ZFF1_9SPHN</name>
<evidence type="ECO:0000313" key="7">
    <source>
        <dbReference type="Proteomes" id="UP000094256"/>
    </source>
</evidence>
<dbReference type="PANTHER" id="PTHR44858">
    <property type="entry name" value="TETRATRICOPEPTIDE REPEAT PROTEIN 6"/>
    <property type="match status" value="1"/>
</dbReference>
<accession>A0A1B3ZFF1</accession>
<dbReference type="Pfam" id="PF13181">
    <property type="entry name" value="TPR_8"/>
    <property type="match status" value="1"/>
</dbReference>
<dbReference type="RefSeq" id="WP_083224857.1">
    <property type="nucleotide sequence ID" value="NZ_CP014168.1"/>
</dbReference>
<dbReference type="InterPro" id="IPR019734">
    <property type="entry name" value="TPR_rpt"/>
</dbReference>
<evidence type="ECO:0000256" key="3">
    <source>
        <dbReference type="ARBA" id="ARBA00022803"/>
    </source>
</evidence>
<dbReference type="InterPro" id="IPR001995">
    <property type="entry name" value="Peptidase_A2_cat"/>
</dbReference>
<evidence type="ECO:0000313" key="6">
    <source>
        <dbReference type="EMBL" id="AOH86151.1"/>
    </source>
</evidence>
<proteinExistence type="predicted"/>
<dbReference type="OrthoDB" id="9813074at2"/>
<keyword evidence="4" id="KW-0732">Signal</keyword>
<dbReference type="Proteomes" id="UP000094256">
    <property type="component" value="Chromosome"/>
</dbReference>
<dbReference type="PROSITE" id="PS50175">
    <property type="entry name" value="ASP_PROT_RETROV"/>
    <property type="match status" value="1"/>
</dbReference>
<reference evidence="6 7" key="1">
    <citation type="submission" date="2016-01" db="EMBL/GenBank/DDBJ databases">
        <title>Complete genome and mega plasmid sequence of Sphingomonas panacis DCY99 elicits systemic resistance in rice to Xanthomonas oryzae.</title>
        <authorList>
            <person name="Kim Y.J."/>
            <person name="Yang D.C."/>
            <person name="Sing P."/>
        </authorList>
    </citation>
    <scope>NUCLEOTIDE SEQUENCE [LARGE SCALE GENOMIC DNA]</scope>
    <source>
        <strain evidence="6 7">DCY99</strain>
    </source>
</reference>
<organism evidence="6 7">
    <name type="scientific">Sphingomonas panacis</name>
    <dbReference type="NCBI Taxonomy" id="1560345"/>
    <lineage>
        <taxon>Bacteria</taxon>
        <taxon>Pseudomonadati</taxon>
        <taxon>Pseudomonadota</taxon>
        <taxon>Alphaproteobacteria</taxon>
        <taxon>Sphingomonadales</taxon>
        <taxon>Sphingomonadaceae</taxon>
        <taxon>Sphingomonas</taxon>
    </lineage>
</organism>
<protein>
    <recommendedName>
        <fullName evidence="5">Peptidase A2 domain-containing protein</fullName>
    </recommendedName>
</protein>
<sequence length="595" mass="62966">MIRVSLLLAALALPAAPAAAADCKLGVMADLPVTMQNMRVSVPVKINDIETRLWLDSGAFFSVMPKAKAIELGLKIDAAPFGLRLIGIGGDSSPDLVTVRKFGIADRALTDVQFLVGGTDAGNGLIGRNLLALADTEFDLAGGSVKLIQPHDCRNMAIAYWAAGKPFFTAALEQEENPRDRKFRVTVRINGVAIDGEYDSGAPNTLLSRRAAEKAGIALNGPTVTPIRGIGGFGRRSMPGWTVPVESVAIGDETILKTRLDVIDGPITAGNGSPDMLIGADYMLAHHIYVARSQHRIYFTYSGGKAFRSAGAAPVSAASVGAPLPADIHPVAPVTNTTAPKTADEFARRASARMAQHAVADAIADLTQAITLAPDTADYYRDRALAYQTSGQRGLARTDIEHVLQLTPTDGALLRIRAILRLREGDRAGALADAEAAARATPATSLDMVPIANLLARFDQPARGIALLGPVIASHQEDSALPRLLNARCWLRAQAGVDLDAALDDCNRALKRAGKLPMFLDSRGLVQLRKGNPAAAIADYDAALEMDPRLAWSLYGRGLAKIALGQKDAGEADKAAAVAIYPGIVEEAKRFHVIP</sequence>
<evidence type="ECO:0000256" key="4">
    <source>
        <dbReference type="SAM" id="SignalP"/>
    </source>
</evidence>
<keyword evidence="2" id="KW-0378">Hydrolase</keyword>
<feature type="domain" description="Peptidase A2" evidence="5">
    <location>
        <begin position="51"/>
        <end position="130"/>
    </location>
</feature>
<dbReference type="AlphaFoldDB" id="A0A1B3ZFF1"/>
<dbReference type="InterPro" id="IPR021109">
    <property type="entry name" value="Peptidase_aspartic_dom_sf"/>
</dbReference>
<keyword evidence="7" id="KW-1185">Reference proteome</keyword>